<feature type="transmembrane region" description="Helical" evidence="2">
    <location>
        <begin position="138"/>
        <end position="155"/>
    </location>
</feature>
<feature type="region of interest" description="Disordered" evidence="1">
    <location>
        <begin position="295"/>
        <end position="317"/>
    </location>
</feature>
<dbReference type="AlphaFoldDB" id="A0A7S0XLH6"/>
<gene>
    <name evidence="3" type="ORF">PDEL0327_LOCUS1494</name>
</gene>
<keyword evidence="2" id="KW-0472">Membrane</keyword>
<feature type="compositionally biased region" description="Basic and acidic residues" evidence="1">
    <location>
        <begin position="302"/>
        <end position="317"/>
    </location>
</feature>
<feature type="transmembrane region" description="Helical" evidence="2">
    <location>
        <begin position="162"/>
        <end position="180"/>
    </location>
</feature>
<keyword evidence="2" id="KW-0812">Transmembrane</keyword>
<keyword evidence="2" id="KW-1133">Transmembrane helix</keyword>
<feature type="region of interest" description="Disordered" evidence="1">
    <location>
        <begin position="61"/>
        <end position="110"/>
    </location>
</feature>
<accession>A0A7S0XLH6</accession>
<feature type="transmembrane region" description="Helical" evidence="2">
    <location>
        <begin position="241"/>
        <end position="261"/>
    </location>
</feature>
<dbReference type="EMBL" id="HBFG01001979">
    <property type="protein sequence ID" value="CAD8730001.1"/>
    <property type="molecule type" value="Transcribed_RNA"/>
</dbReference>
<sequence>MLAQSFALSSNFLCPSFTGPAIHHVNLLRLCSIQDTETPPMGHSSIRKRFLFSETDQGNFFQRNNFSHGPAVGSTSRKRTRSLLRMSNSEEDRSENDNNTNRGKRTTKNRREPELSAFDKFVDKVLLLDGSSSGLVESSFPLAIVLLTIITASILTNVISKVLFVGLFLLFSSLALYPSLLPWSIESGDNVSADLPSDEEAEAEETRKFTIYYLSIGYLGSLFLTRLIEPFDSESVGVFQVSDWFFLPVIAIALVLMSGVLSDSGLVSPHFGNEEEEVGLDKDEDDHIALSMSAEQSLMDSWDQKFQRNESSDDHDD</sequence>
<organism evidence="3">
    <name type="scientific">Pseudo-nitzschia delicatissima</name>
    <dbReference type="NCBI Taxonomy" id="44447"/>
    <lineage>
        <taxon>Eukaryota</taxon>
        <taxon>Sar</taxon>
        <taxon>Stramenopiles</taxon>
        <taxon>Ochrophyta</taxon>
        <taxon>Bacillariophyta</taxon>
        <taxon>Bacillariophyceae</taxon>
        <taxon>Bacillariophycidae</taxon>
        <taxon>Bacillariales</taxon>
        <taxon>Bacillariaceae</taxon>
        <taxon>Pseudo-nitzschia</taxon>
    </lineage>
</organism>
<proteinExistence type="predicted"/>
<feature type="transmembrane region" description="Helical" evidence="2">
    <location>
        <begin position="211"/>
        <end position="229"/>
    </location>
</feature>
<name>A0A7S0XLH6_9STRA</name>
<evidence type="ECO:0000313" key="3">
    <source>
        <dbReference type="EMBL" id="CAD8730001.1"/>
    </source>
</evidence>
<evidence type="ECO:0000256" key="2">
    <source>
        <dbReference type="SAM" id="Phobius"/>
    </source>
</evidence>
<reference evidence="3" key="1">
    <citation type="submission" date="2021-01" db="EMBL/GenBank/DDBJ databases">
        <authorList>
            <person name="Corre E."/>
            <person name="Pelletier E."/>
            <person name="Niang G."/>
            <person name="Scheremetjew M."/>
            <person name="Finn R."/>
            <person name="Kale V."/>
            <person name="Holt S."/>
            <person name="Cochrane G."/>
            <person name="Meng A."/>
            <person name="Brown T."/>
            <person name="Cohen L."/>
        </authorList>
    </citation>
    <scope>NUCLEOTIDE SEQUENCE</scope>
    <source>
        <strain evidence="3">B596</strain>
    </source>
</reference>
<evidence type="ECO:0000256" key="1">
    <source>
        <dbReference type="SAM" id="MobiDB-lite"/>
    </source>
</evidence>
<protein>
    <submittedName>
        <fullName evidence="3">Uncharacterized protein</fullName>
    </submittedName>
</protein>